<dbReference type="GO" id="GO:0004672">
    <property type="term" value="F:protein kinase activity"/>
    <property type="evidence" value="ECO:0007669"/>
    <property type="project" value="InterPro"/>
</dbReference>
<evidence type="ECO:0000313" key="4">
    <source>
        <dbReference type="EMBL" id="KAK9221357.1"/>
    </source>
</evidence>
<keyword evidence="2" id="KW-0472">Membrane</keyword>
<evidence type="ECO:0000256" key="1">
    <source>
        <dbReference type="PROSITE-ProRule" id="PRU10141"/>
    </source>
</evidence>
<dbReference type="PROSITE" id="PS00107">
    <property type="entry name" value="PROTEIN_KINASE_ATP"/>
    <property type="match status" value="1"/>
</dbReference>
<dbReference type="GO" id="GO:0005524">
    <property type="term" value="F:ATP binding"/>
    <property type="evidence" value="ECO:0007669"/>
    <property type="project" value="UniProtKB-UniRule"/>
</dbReference>
<evidence type="ECO:0000313" key="5">
    <source>
        <dbReference type="Proteomes" id="UP001428341"/>
    </source>
</evidence>
<feature type="binding site" evidence="1">
    <location>
        <position position="135"/>
    </location>
    <ligand>
        <name>ATP</name>
        <dbReference type="ChEBI" id="CHEBI:30616"/>
    </ligand>
</feature>
<accession>A0AAP0MVY1</accession>
<dbReference type="Proteomes" id="UP001428341">
    <property type="component" value="Unassembled WGS sequence"/>
</dbReference>
<dbReference type="PANTHER" id="PTHR48007:SF79">
    <property type="entry name" value="(WILD MALAYSIAN BANANA) HYPOTHETICAL PROTEIN"/>
    <property type="match status" value="1"/>
</dbReference>
<dbReference type="InterPro" id="IPR011009">
    <property type="entry name" value="Kinase-like_dom_sf"/>
</dbReference>
<keyword evidence="2" id="KW-0812">Transmembrane</keyword>
<dbReference type="InterPro" id="IPR017441">
    <property type="entry name" value="Protein_kinase_ATP_BS"/>
</dbReference>
<dbReference type="EMBL" id="JBCGBO010000002">
    <property type="protein sequence ID" value="KAK9221357.1"/>
    <property type="molecule type" value="Genomic_DNA"/>
</dbReference>
<dbReference type="PANTHER" id="PTHR48007">
    <property type="entry name" value="LEUCINE-RICH REPEAT RECEPTOR-LIKE PROTEIN KINASE PXC1"/>
    <property type="match status" value="1"/>
</dbReference>
<dbReference type="Gene3D" id="1.10.510.10">
    <property type="entry name" value="Transferase(Phosphotransferase) domain 1"/>
    <property type="match status" value="2"/>
</dbReference>
<comment type="caution">
    <text evidence="4">The sequence shown here is derived from an EMBL/GenBank/DDBJ whole genome shotgun (WGS) entry which is preliminary data.</text>
</comment>
<dbReference type="PROSITE" id="PS50011">
    <property type="entry name" value="PROTEIN_KINASE_DOM"/>
    <property type="match status" value="1"/>
</dbReference>
<dbReference type="AlphaFoldDB" id="A0AAP0MVY1"/>
<protein>
    <recommendedName>
        <fullName evidence="3">Protein kinase domain-containing protein</fullName>
    </recommendedName>
</protein>
<dbReference type="SUPFAM" id="SSF56112">
    <property type="entry name" value="Protein kinase-like (PK-like)"/>
    <property type="match status" value="1"/>
</dbReference>
<name>A0AAP0MVY1_9ROSI</name>
<keyword evidence="2" id="KW-1133">Transmembrane helix</keyword>
<feature type="domain" description="Protein kinase" evidence="3">
    <location>
        <begin position="107"/>
        <end position="350"/>
    </location>
</feature>
<proteinExistence type="predicted"/>
<dbReference type="Pfam" id="PF00069">
    <property type="entry name" value="Pkinase"/>
    <property type="match status" value="1"/>
</dbReference>
<organism evidence="4 5">
    <name type="scientific">Citrus x changshan-huyou</name>
    <dbReference type="NCBI Taxonomy" id="2935761"/>
    <lineage>
        <taxon>Eukaryota</taxon>
        <taxon>Viridiplantae</taxon>
        <taxon>Streptophyta</taxon>
        <taxon>Embryophyta</taxon>
        <taxon>Tracheophyta</taxon>
        <taxon>Spermatophyta</taxon>
        <taxon>Magnoliopsida</taxon>
        <taxon>eudicotyledons</taxon>
        <taxon>Gunneridae</taxon>
        <taxon>Pentapetalae</taxon>
        <taxon>rosids</taxon>
        <taxon>malvids</taxon>
        <taxon>Sapindales</taxon>
        <taxon>Rutaceae</taxon>
        <taxon>Aurantioideae</taxon>
        <taxon>Citrus</taxon>
    </lineage>
</organism>
<dbReference type="InterPro" id="IPR046959">
    <property type="entry name" value="PRK1-6/SRF4-like"/>
</dbReference>
<keyword evidence="5" id="KW-1185">Reference proteome</keyword>
<sequence>MDAQILMYSGYAAVGLIIVIFVIIFRLHKRKKQGENVEAGKANKVASFDDNDTRSIITKSDQYVAGESKSGFFVTSSAEQSANFASTSLLVLTSPVVNGLKFDNLLKAPAELLGRGRHSTLYKIVLENGVLLVVKRIKDWEISTDDFKLRMQRLNQVKHQNVLPAVAFYCSKQEKLLVYEYLQKGSLFRLLHGAQMGQAFDWVNRLSIAATIAETLAFMHQEFRSDGIAHGNLKSSNILLNKNLEPCISEYGLVPLDNQGFKADVYGFGVILLELLTGKLVKNEGVDLATWVHSVVSEEWTGEVFDKLLISGGASEERLVNLLQVALKCVNKSPEARPSMKQVAVMIVTLKEEEERSICTSVSVFSENF</sequence>
<feature type="transmembrane region" description="Helical" evidence="2">
    <location>
        <begin position="6"/>
        <end position="25"/>
    </location>
</feature>
<keyword evidence="1" id="KW-0547">Nucleotide-binding</keyword>
<keyword evidence="1" id="KW-0067">ATP-binding</keyword>
<dbReference type="Gene3D" id="3.30.200.20">
    <property type="entry name" value="Phosphorylase Kinase, domain 1"/>
    <property type="match status" value="1"/>
</dbReference>
<dbReference type="InterPro" id="IPR000719">
    <property type="entry name" value="Prot_kinase_dom"/>
</dbReference>
<gene>
    <name evidence="4" type="ORF">WN944_009783</name>
</gene>
<evidence type="ECO:0000256" key="2">
    <source>
        <dbReference type="SAM" id="Phobius"/>
    </source>
</evidence>
<reference evidence="4 5" key="1">
    <citation type="submission" date="2024-05" db="EMBL/GenBank/DDBJ databases">
        <title>Haplotype-resolved chromosome-level genome assembly of Huyou (Citrus changshanensis).</title>
        <authorList>
            <person name="Miao C."/>
            <person name="Chen W."/>
            <person name="Wu Y."/>
            <person name="Wang L."/>
            <person name="Zhao S."/>
            <person name="Grierson D."/>
            <person name="Xu C."/>
            <person name="Chen K."/>
        </authorList>
    </citation>
    <scope>NUCLEOTIDE SEQUENCE [LARGE SCALE GENOMIC DNA]</scope>
    <source>
        <strain evidence="4">01-14</strain>
        <tissue evidence="4">Leaf</tissue>
    </source>
</reference>
<evidence type="ECO:0000259" key="3">
    <source>
        <dbReference type="PROSITE" id="PS50011"/>
    </source>
</evidence>